<evidence type="ECO:0000313" key="6">
    <source>
        <dbReference type="EMBL" id="RVU38218.1"/>
    </source>
</evidence>
<dbReference type="PROSITE" id="PS50893">
    <property type="entry name" value="ABC_TRANSPORTER_2"/>
    <property type="match status" value="1"/>
</dbReference>
<dbReference type="PROSITE" id="PS00211">
    <property type="entry name" value="ABC_TRANSPORTER_1"/>
    <property type="match status" value="1"/>
</dbReference>
<dbReference type="PANTHER" id="PTHR42788:SF19">
    <property type="entry name" value="ALIPHATIC SULFONATES IMPORT ATP-BINDING PROTEIN SSUB 2"/>
    <property type="match status" value="1"/>
</dbReference>
<dbReference type="OrthoDB" id="8016555at2"/>
<dbReference type="InterPro" id="IPR050166">
    <property type="entry name" value="ABC_transporter_ATP-bind"/>
</dbReference>
<dbReference type="AlphaFoldDB" id="A0A437QUP3"/>
<dbReference type="EMBL" id="SADE01000001">
    <property type="protein sequence ID" value="RVU38218.1"/>
    <property type="molecule type" value="Genomic_DNA"/>
</dbReference>
<dbReference type="InterPro" id="IPR003593">
    <property type="entry name" value="AAA+_ATPase"/>
</dbReference>
<keyword evidence="4 6" id="KW-0067">ATP-binding</keyword>
<organism evidence="6 7">
    <name type="scientific">Hwanghaeella grinnelliae</name>
    <dbReference type="NCBI Taxonomy" id="2500179"/>
    <lineage>
        <taxon>Bacteria</taxon>
        <taxon>Pseudomonadati</taxon>
        <taxon>Pseudomonadota</taxon>
        <taxon>Alphaproteobacteria</taxon>
        <taxon>Rhodospirillales</taxon>
        <taxon>Rhodospirillaceae</taxon>
        <taxon>Hwanghaeella</taxon>
    </lineage>
</organism>
<keyword evidence="3" id="KW-0547">Nucleotide-binding</keyword>
<evidence type="ECO:0000256" key="3">
    <source>
        <dbReference type="ARBA" id="ARBA00022741"/>
    </source>
</evidence>
<dbReference type="GO" id="GO:0005524">
    <property type="term" value="F:ATP binding"/>
    <property type="evidence" value="ECO:0007669"/>
    <property type="project" value="UniProtKB-KW"/>
</dbReference>
<sequence length="231" mass="24694">MQVEVRHKKFGGAQILDWIEMSVGAGEIVALTGPSGIGKTTLLRIIAGLDRDFEGAVTDPGRIAMVFQSPTLMPWRSAADNLRLTTGAERASIDRLLDEVGLEGKAKFFPGQLSLGQQRRLALARALAANPATLLMDEPFISLDEETAARMRRLTMKVLEGRRIATLIVTHDLVEAATLADRVVMLGGRPAAIETIVPITTPRARRDAVTEAAALRALTPGGAGNAHGNLT</sequence>
<keyword evidence="2" id="KW-0813">Transport</keyword>
<evidence type="ECO:0000256" key="4">
    <source>
        <dbReference type="ARBA" id="ARBA00022840"/>
    </source>
</evidence>
<keyword evidence="7" id="KW-1185">Reference proteome</keyword>
<dbReference type="SUPFAM" id="SSF52540">
    <property type="entry name" value="P-loop containing nucleoside triphosphate hydrolases"/>
    <property type="match status" value="1"/>
</dbReference>
<dbReference type="InterPro" id="IPR017871">
    <property type="entry name" value="ABC_transporter-like_CS"/>
</dbReference>
<feature type="domain" description="ABC transporter" evidence="5">
    <location>
        <begin position="1"/>
        <end position="213"/>
    </location>
</feature>
<dbReference type="Proteomes" id="UP000287447">
    <property type="component" value="Unassembled WGS sequence"/>
</dbReference>
<comment type="similarity">
    <text evidence="1">Belongs to the ABC transporter superfamily.</text>
</comment>
<gene>
    <name evidence="6" type="ORF">EOI86_02675</name>
</gene>
<dbReference type="Gene3D" id="3.40.50.300">
    <property type="entry name" value="P-loop containing nucleotide triphosphate hydrolases"/>
    <property type="match status" value="1"/>
</dbReference>
<proteinExistence type="inferred from homology"/>
<dbReference type="SMART" id="SM00382">
    <property type="entry name" value="AAA"/>
    <property type="match status" value="1"/>
</dbReference>
<reference evidence="7" key="1">
    <citation type="submission" date="2019-01" db="EMBL/GenBank/DDBJ databases">
        <title>Gri0909 isolated from a small marine red alga.</title>
        <authorList>
            <person name="Kim J."/>
            <person name="Jeong S.E."/>
            <person name="Jeon C.O."/>
        </authorList>
    </citation>
    <scope>NUCLEOTIDE SEQUENCE [LARGE SCALE GENOMIC DNA]</scope>
    <source>
        <strain evidence="7">Gri0909</strain>
    </source>
</reference>
<accession>A0A437QUP3</accession>
<dbReference type="RefSeq" id="WP_127763590.1">
    <property type="nucleotide sequence ID" value="NZ_SADE01000001.1"/>
</dbReference>
<name>A0A437QUP3_9PROT</name>
<comment type="caution">
    <text evidence="6">The sequence shown here is derived from an EMBL/GenBank/DDBJ whole genome shotgun (WGS) entry which is preliminary data.</text>
</comment>
<dbReference type="InterPro" id="IPR003439">
    <property type="entry name" value="ABC_transporter-like_ATP-bd"/>
</dbReference>
<evidence type="ECO:0000256" key="2">
    <source>
        <dbReference type="ARBA" id="ARBA00022448"/>
    </source>
</evidence>
<dbReference type="GO" id="GO:0016887">
    <property type="term" value="F:ATP hydrolysis activity"/>
    <property type="evidence" value="ECO:0007669"/>
    <property type="project" value="InterPro"/>
</dbReference>
<dbReference type="InterPro" id="IPR027417">
    <property type="entry name" value="P-loop_NTPase"/>
</dbReference>
<dbReference type="PANTHER" id="PTHR42788">
    <property type="entry name" value="TAURINE IMPORT ATP-BINDING PROTEIN-RELATED"/>
    <property type="match status" value="1"/>
</dbReference>
<dbReference type="Pfam" id="PF00005">
    <property type="entry name" value="ABC_tran"/>
    <property type="match status" value="1"/>
</dbReference>
<evidence type="ECO:0000259" key="5">
    <source>
        <dbReference type="PROSITE" id="PS50893"/>
    </source>
</evidence>
<protein>
    <submittedName>
        <fullName evidence="6">ABC transporter ATP-binding protein</fullName>
    </submittedName>
</protein>
<evidence type="ECO:0000256" key="1">
    <source>
        <dbReference type="ARBA" id="ARBA00005417"/>
    </source>
</evidence>
<evidence type="ECO:0000313" key="7">
    <source>
        <dbReference type="Proteomes" id="UP000287447"/>
    </source>
</evidence>